<evidence type="ECO:0000256" key="1">
    <source>
        <dbReference type="ARBA" id="ARBA00004123"/>
    </source>
</evidence>
<evidence type="ECO:0000313" key="8">
    <source>
        <dbReference type="RefSeq" id="XP_004501989.1"/>
    </source>
</evidence>
<dbReference type="Pfam" id="PF07744">
    <property type="entry name" value="SPOC"/>
    <property type="match status" value="1"/>
</dbReference>
<proteinExistence type="predicted"/>
<dbReference type="SUPFAM" id="SSF54928">
    <property type="entry name" value="RNA-binding domain, RBD"/>
    <property type="match status" value="2"/>
</dbReference>
<dbReference type="CDD" id="cd00590">
    <property type="entry name" value="RRM_SF"/>
    <property type="match status" value="2"/>
</dbReference>
<gene>
    <name evidence="8" type="primary">LOC101488881</name>
</gene>
<name>A0A1S2YBR3_CICAR</name>
<dbReference type="PANTHER" id="PTHR23189">
    <property type="entry name" value="RNA RECOGNITION MOTIF-CONTAINING"/>
    <property type="match status" value="1"/>
</dbReference>
<feature type="region of interest" description="Disordered" evidence="5">
    <location>
        <begin position="1"/>
        <end position="48"/>
    </location>
</feature>
<dbReference type="PROSITE" id="PS50102">
    <property type="entry name" value="RRM"/>
    <property type="match status" value="2"/>
</dbReference>
<protein>
    <submittedName>
        <fullName evidence="8">Flowering time control protein FPA isoform X1</fullName>
    </submittedName>
</protein>
<dbReference type="SMART" id="SM00360">
    <property type="entry name" value="RRM"/>
    <property type="match status" value="2"/>
</dbReference>
<evidence type="ECO:0000256" key="2">
    <source>
        <dbReference type="ARBA" id="ARBA00022884"/>
    </source>
</evidence>
<dbReference type="InterPro" id="IPR035979">
    <property type="entry name" value="RBD_domain_sf"/>
</dbReference>
<dbReference type="CDD" id="cd21546">
    <property type="entry name" value="SPOC_FPA-like"/>
    <property type="match status" value="1"/>
</dbReference>
<dbReference type="GeneID" id="101488881"/>
<evidence type="ECO:0000256" key="5">
    <source>
        <dbReference type="SAM" id="MobiDB-lite"/>
    </source>
</evidence>
<feature type="region of interest" description="Disordered" evidence="5">
    <location>
        <begin position="701"/>
        <end position="740"/>
    </location>
</feature>
<reference evidence="8" key="2">
    <citation type="submission" date="2025-08" db="UniProtKB">
        <authorList>
            <consortium name="RefSeq"/>
        </authorList>
    </citation>
    <scope>IDENTIFICATION</scope>
    <source>
        <tissue evidence="8">Etiolated seedlings</tissue>
    </source>
</reference>
<dbReference type="STRING" id="3827.A0A1S2YBR3"/>
<feature type="region of interest" description="Disordered" evidence="5">
    <location>
        <begin position="119"/>
        <end position="169"/>
    </location>
</feature>
<accession>A0A1S2YBR3</accession>
<feature type="domain" description="RRM" evidence="6">
    <location>
        <begin position="175"/>
        <end position="248"/>
    </location>
</feature>
<dbReference type="InterPro" id="IPR000504">
    <property type="entry name" value="RRM_dom"/>
</dbReference>
<feature type="compositionally biased region" description="Basic and acidic residues" evidence="5">
    <location>
        <begin position="8"/>
        <end position="25"/>
    </location>
</feature>
<dbReference type="PaxDb" id="3827-XP_004501989.1"/>
<comment type="subcellular location">
    <subcellularLocation>
        <location evidence="1">Nucleus</location>
    </subcellularLocation>
</comment>
<feature type="domain" description="RRM" evidence="6">
    <location>
        <begin position="47"/>
        <end position="119"/>
    </location>
</feature>
<feature type="compositionally biased region" description="Polar residues" evidence="5">
    <location>
        <begin position="875"/>
        <end position="902"/>
    </location>
</feature>
<feature type="region of interest" description="Disordered" evidence="5">
    <location>
        <begin position="875"/>
        <end position="914"/>
    </location>
</feature>
<evidence type="ECO:0000313" key="7">
    <source>
        <dbReference type="Proteomes" id="UP000087171"/>
    </source>
</evidence>
<sequence>MSSRGGRGGRDRSRRDYPSRYEDSKGNGGMGRGGGGSSSDNGNPPSRHLWVGNLSHNLVEDELAHHFIRFGPLEKVAFQPGRSYAFINFEVDEDAIDAMRSLQGFPLAGNPLRIEFAKADKPSTVTRDEDYSRDERRSALRGSPFPQRDRGRHGSPEPHYSDKSKLSEKNPEPSEVLWIGFPAQLKVDELILGRAFSPFGEIEKISTFPGRSYAFVRFRSVTSACRALDNLKGNLFGNPRVHICFAKSESGPSNTGKSSFNGPRSPSYKSSGHGGSFENFRQDRSFGGEQNIRSPNLFPNWDTQDSDAYDINRRGSSRAGGINTYEQRKFGEKGTPLGASQELYEHINSPPRERHVHQGDFPRNYPQRGPFFEDPQRFPEDAPYLHAAKKLKMGSSPPEVELPEYAFSELERQKHVFPRLPDFPHHEPFDKSFDAGNFTFGQTFNQPPSSPPIRLDRHEGWKPYDSFQMGPGALQSNFVEKKRLTPEPDNSSSTEWKWEGTIAKGGTPICRARCFPVGKVLDIALPEFLDCTARTSLDMLSKHYYQAVGVWVVFFVPGSDADMEFYNEFMHYLEEKQRAAVSKLDDKTTLFLVPPSVFSEKVLKVPGKLSISGVILRLEYPGLNQGPMHIEREMKNESLSSSYNENTLYPNSSFPSLRIPTNTQPSSSELGNSGISNLSFLGNKFAAAPFVSDSARSMASMPESYDERSRDYPSIQPQTSGPNWPSHNQQNFMPNRTLPSHLLSGAVEPIIEERQPMFNVISNQHSSGISGIPLSGNSMSSYSEIRNFDPSTPVGALQPEQLAQLAASLLEQQRQSGSSLSTSTMGDPRQNRFNESETSSRPSYAVENNAVANSEFSTTQFSHVLQLQKQLQQMPNVPQMSQMSQIEQQREVNGNQQLADNSLQEDGEADPQKRLQATLQLAAALLQQIQQGKGN</sequence>
<dbReference type="eggNOG" id="KOG0118">
    <property type="taxonomic scope" value="Eukaryota"/>
</dbReference>
<dbReference type="InterPro" id="IPR012921">
    <property type="entry name" value="SPOC_C"/>
</dbReference>
<keyword evidence="2 4" id="KW-0694">RNA-binding</keyword>
<feature type="compositionally biased region" description="Basic and acidic residues" evidence="5">
    <location>
        <begin position="147"/>
        <end position="169"/>
    </location>
</feature>
<keyword evidence="7" id="KW-1185">Reference proteome</keyword>
<organism evidence="7 8">
    <name type="scientific">Cicer arietinum</name>
    <name type="common">Chickpea</name>
    <name type="synonym">Garbanzo</name>
    <dbReference type="NCBI Taxonomy" id="3827"/>
    <lineage>
        <taxon>Eukaryota</taxon>
        <taxon>Viridiplantae</taxon>
        <taxon>Streptophyta</taxon>
        <taxon>Embryophyta</taxon>
        <taxon>Tracheophyta</taxon>
        <taxon>Spermatophyta</taxon>
        <taxon>Magnoliopsida</taxon>
        <taxon>eudicotyledons</taxon>
        <taxon>Gunneridae</taxon>
        <taxon>Pentapetalae</taxon>
        <taxon>rosids</taxon>
        <taxon>fabids</taxon>
        <taxon>Fabales</taxon>
        <taxon>Fabaceae</taxon>
        <taxon>Papilionoideae</taxon>
        <taxon>50 kb inversion clade</taxon>
        <taxon>NPAAA clade</taxon>
        <taxon>Hologalegina</taxon>
        <taxon>IRL clade</taxon>
        <taxon>Cicereae</taxon>
        <taxon>Cicer</taxon>
    </lineage>
</organism>
<reference evidence="7" key="1">
    <citation type="journal article" date="2013" name="Nat. Biotechnol.">
        <title>Draft genome sequence of chickpea (Cicer arietinum) provides a resource for trait improvement.</title>
        <authorList>
            <person name="Varshney R.K."/>
            <person name="Song C."/>
            <person name="Saxena R.K."/>
            <person name="Azam S."/>
            <person name="Yu S."/>
            <person name="Sharpe A.G."/>
            <person name="Cannon S."/>
            <person name="Baek J."/>
            <person name="Rosen B.D."/>
            <person name="Tar'an B."/>
            <person name="Millan T."/>
            <person name="Zhang X."/>
            <person name="Ramsay L.D."/>
            <person name="Iwata A."/>
            <person name="Wang Y."/>
            <person name="Nelson W."/>
            <person name="Farmer A.D."/>
            <person name="Gaur P.M."/>
            <person name="Soderlund C."/>
            <person name="Penmetsa R.V."/>
            <person name="Xu C."/>
            <person name="Bharti A.K."/>
            <person name="He W."/>
            <person name="Winter P."/>
            <person name="Zhao S."/>
            <person name="Hane J.K."/>
            <person name="Carrasquilla-Garcia N."/>
            <person name="Condie J.A."/>
            <person name="Upadhyaya H.D."/>
            <person name="Luo M.C."/>
            <person name="Thudi M."/>
            <person name="Gowda C.L."/>
            <person name="Singh N.P."/>
            <person name="Lichtenzveig J."/>
            <person name="Gali K.K."/>
            <person name="Rubio J."/>
            <person name="Nadarajan N."/>
            <person name="Dolezel J."/>
            <person name="Bansal K.C."/>
            <person name="Xu X."/>
            <person name="Edwards D."/>
            <person name="Zhang G."/>
            <person name="Kahl G."/>
            <person name="Gil J."/>
            <person name="Singh K.B."/>
            <person name="Datta S.K."/>
            <person name="Jackson S.A."/>
            <person name="Wang J."/>
            <person name="Cook D.R."/>
        </authorList>
    </citation>
    <scope>NUCLEOTIDE SEQUENCE [LARGE SCALE GENOMIC DNA]</scope>
    <source>
        <strain evidence="7">cv. CDC Frontier</strain>
    </source>
</reference>
<dbReference type="FunFam" id="3.30.70.330:FF:000522">
    <property type="entry name" value="RNA recognition motif (RRM)-containing protein"/>
    <property type="match status" value="1"/>
</dbReference>
<feature type="compositionally biased region" description="Basic and acidic residues" evidence="5">
    <location>
        <begin position="119"/>
        <end position="138"/>
    </location>
</feature>
<dbReference type="AlphaFoldDB" id="A0A1S2YBR3"/>
<feature type="compositionally biased region" description="Polar residues" evidence="5">
    <location>
        <begin position="250"/>
        <end position="270"/>
    </location>
</feature>
<dbReference type="GO" id="GO:0003723">
    <property type="term" value="F:RNA binding"/>
    <property type="evidence" value="ECO:0007669"/>
    <property type="project" value="UniProtKB-UniRule"/>
</dbReference>
<feature type="compositionally biased region" description="Polar residues" evidence="5">
    <location>
        <begin position="715"/>
        <end position="738"/>
    </location>
</feature>
<feature type="region of interest" description="Disordered" evidence="5">
    <location>
        <begin position="247"/>
        <end position="335"/>
    </location>
</feature>
<evidence type="ECO:0000256" key="4">
    <source>
        <dbReference type="PROSITE-ProRule" id="PRU00176"/>
    </source>
</evidence>
<feature type="region of interest" description="Disordered" evidence="5">
    <location>
        <begin position="810"/>
        <end position="843"/>
    </location>
</feature>
<dbReference type="OrthoDB" id="439808at2759"/>
<dbReference type="Proteomes" id="UP000087171">
    <property type="component" value="Chromosome Ca5"/>
</dbReference>
<evidence type="ECO:0000259" key="6">
    <source>
        <dbReference type="PROSITE" id="PS50102"/>
    </source>
</evidence>
<dbReference type="RefSeq" id="XP_004501989.1">
    <property type="nucleotide sequence ID" value="XM_004501932.3"/>
</dbReference>
<feature type="compositionally biased region" description="Gly residues" evidence="5">
    <location>
        <begin position="26"/>
        <end position="37"/>
    </location>
</feature>
<keyword evidence="3" id="KW-0539">Nucleus</keyword>
<feature type="compositionally biased region" description="Polar residues" evidence="5">
    <location>
        <begin position="814"/>
        <end position="828"/>
    </location>
</feature>
<dbReference type="GO" id="GO:0005634">
    <property type="term" value="C:nucleus"/>
    <property type="evidence" value="ECO:0007669"/>
    <property type="project" value="UniProtKB-SubCell"/>
</dbReference>
<evidence type="ECO:0000256" key="3">
    <source>
        <dbReference type="ARBA" id="ARBA00023242"/>
    </source>
</evidence>
<dbReference type="KEGG" id="cam:101488881"/>
<dbReference type="Gene3D" id="3.30.70.330">
    <property type="match status" value="2"/>
</dbReference>
<dbReference type="Pfam" id="PF00076">
    <property type="entry name" value="RRM_1"/>
    <property type="match status" value="2"/>
</dbReference>
<dbReference type="InterPro" id="IPR012677">
    <property type="entry name" value="Nucleotide-bd_a/b_plait_sf"/>
</dbReference>